<gene>
    <name evidence="1" type="ORF">WJX84_005651</name>
</gene>
<dbReference type="Gene3D" id="3.40.50.300">
    <property type="entry name" value="P-loop containing nucleotide triphosphate hydrolases"/>
    <property type="match status" value="1"/>
</dbReference>
<dbReference type="GO" id="GO:0000380">
    <property type="term" value="P:alternative mRNA splicing, via spliceosome"/>
    <property type="evidence" value="ECO:0007669"/>
    <property type="project" value="TreeGrafter"/>
</dbReference>
<protein>
    <submittedName>
        <fullName evidence="1">Uncharacterized protein</fullName>
    </submittedName>
</protein>
<evidence type="ECO:0000313" key="2">
    <source>
        <dbReference type="Proteomes" id="UP001485043"/>
    </source>
</evidence>
<dbReference type="InterPro" id="IPR027417">
    <property type="entry name" value="P-loop_NTPase"/>
</dbReference>
<dbReference type="InterPro" id="IPR013320">
    <property type="entry name" value="ConA-like_dom_sf"/>
</dbReference>
<dbReference type="Pfam" id="PF13671">
    <property type="entry name" value="AAA_33"/>
    <property type="match status" value="1"/>
</dbReference>
<dbReference type="EMBL" id="JALJOV010001265">
    <property type="protein sequence ID" value="KAK9850961.1"/>
    <property type="molecule type" value="Genomic_DNA"/>
</dbReference>
<dbReference type="PANTHER" id="PTHR12381:SF56">
    <property type="entry name" value="B30.2_SPRY DOMAIN-CONTAINING PROTEIN-RELATED"/>
    <property type="match status" value="1"/>
</dbReference>
<dbReference type="GO" id="GO:0005634">
    <property type="term" value="C:nucleus"/>
    <property type="evidence" value="ECO:0007669"/>
    <property type="project" value="TreeGrafter"/>
</dbReference>
<proteinExistence type="predicted"/>
<dbReference type="GO" id="GO:0003723">
    <property type="term" value="F:RNA binding"/>
    <property type="evidence" value="ECO:0007669"/>
    <property type="project" value="TreeGrafter"/>
</dbReference>
<dbReference type="Gene3D" id="2.60.120.920">
    <property type="match status" value="1"/>
</dbReference>
<evidence type="ECO:0000313" key="1">
    <source>
        <dbReference type="EMBL" id="KAK9850961.1"/>
    </source>
</evidence>
<dbReference type="InterPro" id="IPR043136">
    <property type="entry name" value="B30.2/SPRY_sf"/>
</dbReference>
<sequence>MAAVTLNPLDCDLSIDLSSDRLTATPLSQAGFGLLWSGARATVGIQAGRYYFRVKNFNGHSPWQSSMLSPANKVEAACALQPYGACEVIMLVGLPGAGKSIWAKGHVDRNPDKRYLVLGTNAVMEAMRSALGECQNWPLLMSFDVLSV</sequence>
<accession>A0AAW1SPQ7</accession>
<dbReference type="SUPFAM" id="SSF49899">
    <property type="entry name" value="Concanavalin A-like lectins/glucanases"/>
    <property type="match status" value="1"/>
</dbReference>
<dbReference type="Proteomes" id="UP001485043">
    <property type="component" value="Unassembled WGS sequence"/>
</dbReference>
<comment type="caution">
    <text evidence="1">The sequence shown here is derived from an EMBL/GenBank/DDBJ whole genome shotgun (WGS) entry which is preliminary data.</text>
</comment>
<name>A0AAW1SPQ7_9CHLO</name>
<dbReference type="PANTHER" id="PTHR12381">
    <property type="entry name" value="HETEROGENEOUS NUCLEAR RIBONUCLEOPROTEIN U FAMILY MEMBER"/>
    <property type="match status" value="1"/>
</dbReference>
<dbReference type="AlphaFoldDB" id="A0AAW1SPQ7"/>
<reference evidence="1 2" key="1">
    <citation type="journal article" date="2024" name="Nat. Commun.">
        <title>Phylogenomics reveals the evolutionary origins of lichenization in chlorophyte algae.</title>
        <authorList>
            <person name="Puginier C."/>
            <person name="Libourel C."/>
            <person name="Otte J."/>
            <person name="Skaloud P."/>
            <person name="Haon M."/>
            <person name="Grisel S."/>
            <person name="Petersen M."/>
            <person name="Berrin J.G."/>
            <person name="Delaux P.M."/>
            <person name="Dal Grande F."/>
            <person name="Keller J."/>
        </authorList>
    </citation>
    <scope>NUCLEOTIDE SEQUENCE [LARGE SCALE GENOMIC DNA]</scope>
    <source>
        <strain evidence="1 2">SAG 2523</strain>
    </source>
</reference>
<keyword evidence="2" id="KW-1185">Reference proteome</keyword>
<organism evidence="1 2">
    <name type="scientific">Apatococcus fuscideae</name>
    <dbReference type="NCBI Taxonomy" id="2026836"/>
    <lineage>
        <taxon>Eukaryota</taxon>
        <taxon>Viridiplantae</taxon>
        <taxon>Chlorophyta</taxon>
        <taxon>core chlorophytes</taxon>
        <taxon>Trebouxiophyceae</taxon>
        <taxon>Chlorellales</taxon>
        <taxon>Chlorellaceae</taxon>
        <taxon>Apatococcus</taxon>
    </lineage>
</organism>